<evidence type="ECO:0000256" key="4">
    <source>
        <dbReference type="ARBA" id="ARBA00023136"/>
    </source>
</evidence>
<dbReference type="PANTHER" id="PTHR46426:SF1">
    <property type="entry name" value="PROTEIN DISULFIDE-ISOMERASE TMX3"/>
    <property type="match status" value="1"/>
</dbReference>
<dbReference type="PROSITE" id="PS00194">
    <property type="entry name" value="THIOREDOXIN_1"/>
    <property type="match status" value="1"/>
</dbReference>
<dbReference type="InterPro" id="IPR052250">
    <property type="entry name" value="PDI_TMX3"/>
</dbReference>
<evidence type="ECO:0000259" key="8">
    <source>
        <dbReference type="PROSITE" id="PS51352"/>
    </source>
</evidence>
<feature type="region of interest" description="Disordered" evidence="6">
    <location>
        <begin position="552"/>
        <end position="573"/>
    </location>
</feature>
<keyword evidence="2" id="KW-0812">Transmembrane</keyword>
<gene>
    <name evidence="9" type="ORF">BG015_004304</name>
</gene>
<dbReference type="AlphaFoldDB" id="A0A9P5RBX5"/>
<feature type="domain" description="Thioredoxin" evidence="8">
    <location>
        <begin position="135"/>
        <end position="262"/>
    </location>
</feature>
<dbReference type="PANTHER" id="PTHR46426">
    <property type="entry name" value="PROTEIN DISULFIDE-ISOMERASE TMX3"/>
    <property type="match status" value="1"/>
</dbReference>
<comment type="caution">
    <text evidence="9">The sequence shown here is derived from an EMBL/GenBank/DDBJ whole genome shotgun (WGS) entry which is preliminary data.</text>
</comment>
<dbReference type="CDD" id="cd02981">
    <property type="entry name" value="PDI_b_family"/>
    <property type="match status" value="1"/>
</dbReference>
<feature type="chain" id="PRO_5040128501" description="Thioredoxin domain-containing protein" evidence="7">
    <location>
        <begin position="19"/>
        <end position="573"/>
    </location>
</feature>
<evidence type="ECO:0000313" key="10">
    <source>
        <dbReference type="Proteomes" id="UP000748756"/>
    </source>
</evidence>
<dbReference type="EMBL" id="JAAAUQ010002045">
    <property type="protein sequence ID" value="KAF9128691.1"/>
    <property type="molecule type" value="Genomic_DNA"/>
</dbReference>
<dbReference type="GO" id="GO:0005789">
    <property type="term" value="C:endoplasmic reticulum membrane"/>
    <property type="evidence" value="ECO:0007669"/>
    <property type="project" value="UniProtKB-SubCell"/>
</dbReference>
<dbReference type="InterPro" id="IPR036249">
    <property type="entry name" value="Thioredoxin-like_sf"/>
</dbReference>
<dbReference type="InterPro" id="IPR013766">
    <property type="entry name" value="Thioredoxin_domain"/>
</dbReference>
<evidence type="ECO:0000256" key="6">
    <source>
        <dbReference type="SAM" id="MobiDB-lite"/>
    </source>
</evidence>
<evidence type="ECO:0000256" key="1">
    <source>
        <dbReference type="ARBA" id="ARBA00004389"/>
    </source>
</evidence>
<evidence type="ECO:0000256" key="3">
    <source>
        <dbReference type="ARBA" id="ARBA00022989"/>
    </source>
</evidence>
<keyword evidence="4" id="KW-0472">Membrane</keyword>
<dbReference type="Pfam" id="PF00085">
    <property type="entry name" value="Thioredoxin"/>
    <property type="match status" value="2"/>
</dbReference>
<name>A0A9P5RBX5_9FUNG</name>
<dbReference type="InterPro" id="IPR017937">
    <property type="entry name" value="Thioredoxin_CS"/>
</dbReference>
<comment type="subcellular location">
    <subcellularLocation>
        <location evidence="1">Endoplasmic reticulum membrane</location>
        <topology evidence="1">Single-pass membrane protein</topology>
    </subcellularLocation>
</comment>
<evidence type="ECO:0000313" key="9">
    <source>
        <dbReference type="EMBL" id="KAF9128691.1"/>
    </source>
</evidence>
<keyword evidence="3" id="KW-1133">Transmembrane helix</keyword>
<evidence type="ECO:0000256" key="7">
    <source>
        <dbReference type="SAM" id="SignalP"/>
    </source>
</evidence>
<protein>
    <recommendedName>
        <fullName evidence="8">Thioredoxin domain-containing protein</fullName>
    </recommendedName>
</protein>
<comment type="function">
    <text evidence="5">Probable disulfide isomerase, which participates in the folding of proteins containing disulfide bonds. May act as a dithiol oxidase. Acts as a regulator of endoplasmic reticulum-mitochondria contact sites via its ability to regulate redox signals.</text>
</comment>
<dbReference type="Pfam" id="PF13848">
    <property type="entry name" value="Thioredoxin_6"/>
    <property type="match status" value="1"/>
</dbReference>
<reference evidence="9" key="1">
    <citation type="journal article" date="2020" name="Fungal Divers.">
        <title>Resolving the Mortierellaceae phylogeny through synthesis of multi-gene phylogenetics and phylogenomics.</title>
        <authorList>
            <person name="Vandepol N."/>
            <person name="Liber J."/>
            <person name="Desiro A."/>
            <person name="Na H."/>
            <person name="Kennedy M."/>
            <person name="Barry K."/>
            <person name="Grigoriev I.V."/>
            <person name="Miller A.N."/>
            <person name="O'Donnell K."/>
            <person name="Stajich J.E."/>
            <person name="Bonito G."/>
        </authorList>
    </citation>
    <scope>NUCLEOTIDE SEQUENCE</scope>
    <source>
        <strain evidence="9">NRRL 6426</strain>
    </source>
</reference>
<keyword evidence="10" id="KW-1185">Reference proteome</keyword>
<organism evidence="9 10">
    <name type="scientific">Linnemannia schmuckeri</name>
    <dbReference type="NCBI Taxonomy" id="64567"/>
    <lineage>
        <taxon>Eukaryota</taxon>
        <taxon>Fungi</taxon>
        <taxon>Fungi incertae sedis</taxon>
        <taxon>Mucoromycota</taxon>
        <taxon>Mortierellomycotina</taxon>
        <taxon>Mortierellomycetes</taxon>
        <taxon>Mortierellales</taxon>
        <taxon>Mortierellaceae</taxon>
        <taxon>Linnemannia</taxon>
    </lineage>
</organism>
<dbReference type="CDD" id="cd02961">
    <property type="entry name" value="PDI_a_family"/>
    <property type="match status" value="1"/>
</dbReference>
<dbReference type="PROSITE" id="PS51257">
    <property type="entry name" value="PROKAR_LIPOPROTEIN"/>
    <property type="match status" value="1"/>
</dbReference>
<keyword evidence="7" id="KW-0732">Signal</keyword>
<feature type="signal peptide" evidence="7">
    <location>
        <begin position="1"/>
        <end position="18"/>
    </location>
</feature>
<dbReference type="OrthoDB" id="427280at2759"/>
<sequence length="573" mass="63383">MFVRGILSAALAIAACSSFQTAEASAASKSLTSADFDAAIATGTTFVKYYSPDCVHSQKLESTWERLAVEHKDWQRTVGFKFAEVDCVAQADLCEDNEVVSYPTMKLYHRGEQVAKYSKSRSYNALDDFVSAMASEYIEVAKDVKLEELPEIRVNALGKVINLNTETYASRTPFGPWLIEYYAPWCGHCQALAPVWDELAEHLKDKVNVAKVDCTVNQEICYHQRIRGYPTIKLHQFGETIEYNGFRSGPAFAEFALEAIVPSIKPVTLEALNDIKGSKDVTYIYTHDDNTSAEVNALIDRQSQIFYRQIGLYGSNDPAVAKSLGVSTPSLTVLKDNRQITYEGSLTDADAVKAWIKEVQQPLVLTLDGTNVGSFLQTKGWIALGLFDPSSTDTAAARKELIETALSYYMANAESNAHRDVLGNAQHDVLGNALNFAILDAKEWQAYVRGAYGLELDALPAVFVVNGVQELYYAHGFDGRRVPVAKDALLAHIADIESGLLTPKSQVGIVQKAFREIQSRTRPFARFYQQHPTIAIAIGAAMVLGMMRRLAPKEDPNSAKKEDEKEGKEIKQD</sequence>
<dbReference type="PROSITE" id="PS51352">
    <property type="entry name" value="THIOREDOXIN_2"/>
    <property type="match status" value="1"/>
</dbReference>
<evidence type="ECO:0000256" key="5">
    <source>
        <dbReference type="ARBA" id="ARBA00045246"/>
    </source>
</evidence>
<accession>A0A9P5RBX5</accession>
<dbReference type="SUPFAM" id="SSF52833">
    <property type="entry name" value="Thioredoxin-like"/>
    <property type="match status" value="3"/>
</dbReference>
<evidence type="ECO:0000256" key="2">
    <source>
        <dbReference type="ARBA" id="ARBA00022692"/>
    </source>
</evidence>
<proteinExistence type="predicted"/>
<dbReference type="Gene3D" id="3.40.30.10">
    <property type="entry name" value="Glutaredoxin"/>
    <property type="match status" value="4"/>
</dbReference>
<dbReference type="Proteomes" id="UP000748756">
    <property type="component" value="Unassembled WGS sequence"/>
</dbReference>